<keyword evidence="2" id="KW-1185">Reference proteome</keyword>
<dbReference type="EMBL" id="JAYMYS010000003">
    <property type="protein sequence ID" value="KAK7401862.1"/>
    <property type="molecule type" value="Genomic_DNA"/>
</dbReference>
<evidence type="ECO:0000313" key="1">
    <source>
        <dbReference type="EMBL" id="KAK7401862.1"/>
    </source>
</evidence>
<organism evidence="1 2">
    <name type="scientific">Psophocarpus tetragonolobus</name>
    <name type="common">Winged bean</name>
    <name type="synonym">Dolichos tetragonolobus</name>
    <dbReference type="NCBI Taxonomy" id="3891"/>
    <lineage>
        <taxon>Eukaryota</taxon>
        <taxon>Viridiplantae</taxon>
        <taxon>Streptophyta</taxon>
        <taxon>Embryophyta</taxon>
        <taxon>Tracheophyta</taxon>
        <taxon>Spermatophyta</taxon>
        <taxon>Magnoliopsida</taxon>
        <taxon>eudicotyledons</taxon>
        <taxon>Gunneridae</taxon>
        <taxon>Pentapetalae</taxon>
        <taxon>rosids</taxon>
        <taxon>fabids</taxon>
        <taxon>Fabales</taxon>
        <taxon>Fabaceae</taxon>
        <taxon>Papilionoideae</taxon>
        <taxon>50 kb inversion clade</taxon>
        <taxon>NPAAA clade</taxon>
        <taxon>indigoferoid/millettioid clade</taxon>
        <taxon>Phaseoleae</taxon>
        <taxon>Psophocarpus</taxon>
    </lineage>
</organism>
<comment type="caution">
    <text evidence="1">The sequence shown here is derived from an EMBL/GenBank/DDBJ whole genome shotgun (WGS) entry which is preliminary data.</text>
</comment>
<evidence type="ECO:0000313" key="2">
    <source>
        <dbReference type="Proteomes" id="UP001386955"/>
    </source>
</evidence>
<reference evidence="1 2" key="1">
    <citation type="submission" date="2024-01" db="EMBL/GenBank/DDBJ databases">
        <title>The genomes of 5 underutilized Papilionoideae crops provide insights into root nodulation and disease resistanc.</title>
        <authorList>
            <person name="Jiang F."/>
        </authorList>
    </citation>
    <scope>NUCLEOTIDE SEQUENCE [LARGE SCALE GENOMIC DNA]</scope>
    <source>
        <strain evidence="1">DUOXIRENSHENG_FW03</strain>
        <tissue evidence="1">Leaves</tissue>
    </source>
</reference>
<accession>A0AAN9SPL4</accession>
<sequence length="74" mass="8221">MNSKMRMCKSESALRSLLPDKQIKRQSSGGECTRFDKGSNGVATTKANNIVNDQRKNEKAENVMHLICWGSTCS</sequence>
<proteinExistence type="predicted"/>
<dbReference type="AlphaFoldDB" id="A0AAN9SPL4"/>
<name>A0AAN9SPL4_PSOTE</name>
<gene>
    <name evidence="1" type="ORF">VNO78_13688</name>
</gene>
<protein>
    <submittedName>
        <fullName evidence="1">Uncharacterized protein</fullName>
    </submittedName>
</protein>
<dbReference type="Proteomes" id="UP001386955">
    <property type="component" value="Unassembled WGS sequence"/>
</dbReference>